<gene>
    <name evidence="11" type="ORF">BDEG_21284</name>
</gene>
<keyword evidence="6" id="KW-0418">Kinase</keyword>
<evidence type="ECO:0000256" key="6">
    <source>
        <dbReference type="ARBA" id="ARBA00022777"/>
    </source>
</evidence>
<comment type="similarity">
    <text evidence="1">Belongs to the protein kinase superfamily. AGC Ser/Thr protein kinase family.</text>
</comment>
<feature type="domain" description="AGC-kinase C-terminal" evidence="10">
    <location>
        <begin position="1287"/>
        <end position="1353"/>
    </location>
</feature>
<evidence type="ECO:0000259" key="9">
    <source>
        <dbReference type="PROSITE" id="PS50011"/>
    </source>
</evidence>
<proteinExistence type="inferred from homology"/>
<dbReference type="Gene3D" id="1.10.510.10">
    <property type="entry name" value="Transferase(Phosphotransferase) domain 1"/>
    <property type="match status" value="1"/>
</dbReference>
<feature type="compositionally biased region" description="Low complexity" evidence="8">
    <location>
        <begin position="964"/>
        <end position="974"/>
    </location>
</feature>
<dbReference type="VEuPathDB" id="FungiDB:BDEG_21284"/>
<feature type="compositionally biased region" description="Polar residues" evidence="8">
    <location>
        <begin position="1"/>
        <end position="12"/>
    </location>
</feature>
<feature type="compositionally biased region" description="Polar residues" evidence="8">
    <location>
        <begin position="104"/>
        <end position="118"/>
    </location>
</feature>
<feature type="compositionally biased region" description="Low complexity" evidence="8">
    <location>
        <begin position="938"/>
        <end position="957"/>
    </location>
</feature>
<keyword evidence="5" id="KW-0547">Nucleotide-binding</keyword>
<dbReference type="PROSITE" id="PS00108">
    <property type="entry name" value="PROTEIN_KINASE_ST"/>
    <property type="match status" value="1"/>
</dbReference>
<evidence type="ECO:0000256" key="7">
    <source>
        <dbReference type="ARBA" id="ARBA00022840"/>
    </source>
</evidence>
<dbReference type="OrthoDB" id="432483at2759"/>
<dbReference type="Pfam" id="PF00069">
    <property type="entry name" value="Pkinase"/>
    <property type="match status" value="1"/>
</dbReference>
<dbReference type="eggNOG" id="KOG0610">
    <property type="taxonomic scope" value="Eukaryota"/>
</dbReference>
<feature type="compositionally biased region" description="Polar residues" evidence="8">
    <location>
        <begin position="410"/>
        <end position="419"/>
    </location>
</feature>
<dbReference type="GO" id="GO:0005524">
    <property type="term" value="F:ATP binding"/>
    <property type="evidence" value="ECO:0007669"/>
    <property type="project" value="UniProtKB-KW"/>
</dbReference>
<dbReference type="InterPro" id="IPR011009">
    <property type="entry name" value="Kinase-like_dom_sf"/>
</dbReference>
<dbReference type="PANTHER" id="PTHR45637">
    <property type="entry name" value="FLIPPASE KINASE 1-RELATED"/>
    <property type="match status" value="1"/>
</dbReference>
<feature type="compositionally biased region" description="Polar residues" evidence="8">
    <location>
        <begin position="455"/>
        <end position="464"/>
    </location>
</feature>
<feature type="region of interest" description="Disordered" evidence="8">
    <location>
        <begin position="666"/>
        <end position="686"/>
    </location>
</feature>
<keyword evidence="7" id="KW-0067">ATP-binding</keyword>
<dbReference type="EMBL" id="DS022300">
    <property type="protein sequence ID" value="OAJ37238.1"/>
    <property type="molecule type" value="Genomic_DNA"/>
</dbReference>
<feature type="compositionally biased region" description="Basic and acidic residues" evidence="8">
    <location>
        <begin position="33"/>
        <end position="45"/>
    </location>
</feature>
<dbReference type="InterPro" id="IPR000719">
    <property type="entry name" value="Prot_kinase_dom"/>
</dbReference>
<dbReference type="SUPFAM" id="SSF56112">
    <property type="entry name" value="Protein kinase-like (PK-like)"/>
    <property type="match status" value="1"/>
</dbReference>
<evidence type="ECO:0000256" key="4">
    <source>
        <dbReference type="ARBA" id="ARBA00022679"/>
    </source>
</evidence>
<feature type="compositionally biased region" description="Polar residues" evidence="8">
    <location>
        <begin position="50"/>
        <end position="60"/>
    </location>
</feature>
<feature type="region of interest" description="Disordered" evidence="8">
    <location>
        <begin position="701"/>
        <end position="725"/>
    </location>
</feature>
<dbReference type="GO" id="GO:0004674">
    <property type="term" value="F:protein serine/threonine kinase activity"/>
    <property type="evidence" value="ECO:0007669"/>
    <property type="project" value="UniProtKB-KW"/>
</dbReference>
<feature type="region of interest" description="Disordered" evidence="8">
    <location>
        <begin position="97"/>
        <end position="121"/>
    </location>
</feature>
<feature type="region of interest" description="Disordered" evidence="8">
    <location>
        <begin position="866"/>
        <end position="921"/>
    </location>
</feature>
<reference evidence="11 12" key="2">
    <citation type="submission" date="2016-05" db="EMBL/GenBank/DDBJ databases">
        <title>Lineage-specific infection strategies underlie the spectrum of fungal disease in amphibians.</title>
        <authorList>
            <person name="Cuomo C.A."/>
            <person name="Farrer R.A."/>
            <person name="James T."/>
            <person name="Longcore J."/>
            <person name="Birren B."/>
        </authorList>
    </citation>
    <scope>NUCLEOTIDE SEQUENCE [LARGE SCALE GENOMIC DNA]</scope>
    <source>
        <strain evidence="11 12">JEL423</strain>
    </source>
</reference>
<name>A0A177WAV4_BATDL</name>
<evidence type="ECO:0000313" key="11">
    <source>
        <dbReference type="EMBL" id="OAJ37238.1"/>
    </source>
</evidence>
<evidence type="ECO:0000256" key="8">
    <source>
        <dbReference type="SAM" id="MobiDB-lite"/>
    </source>
</evidence>
<evidence type="ECO:0000256" key="1">
    <source>
        <dbReference type="ARBA" id="ARBA00009903"/>
    </source>
</evidence>
<feature type="region of interest" description="Disordered" evidence="8">
    <location>
        <begin position="452"/>
        <end position="486"/>
    </location>
</feature>
<organism evidence="11 12">
    <name type="scientific">Batrachochytrium dendrobatidis (strain JEL423)</name>
    <dbReference type="NCBI Taxonomy" id="403673"/>
    <lineage>
        <taxon>Eukaryota</taxon>
        <taxon>Fungi</taxon>
        <taxon>Fungi incertae sedis</taxon>
        <taxon>Chytridiomycota</taxon>
        <taxon>Chytridiomycota incertae sedis</taxon>
        <taxon>Chytridiomycetes</taxon>
        <taxon>Rhizophydiales</taxon>
        <taxon>Rhizophydiales incertae sedis</taxon>
        <taxon>Batrachochytrium</taxon>
    </lineage>
</organism>
<feature type="compositionally biased region" description="Low complexity" evidence="8">
    <location>
        <begin position="903"/>
        <end position="917"/>
    </location>
</feature>
<keyword evidence="3" id="KW-0723">Serine/threonine-protein kinase</keyword>
<evidence type="ECO:0000256" key="5">
    <source>
        <dbReference type="ARBA" id="ARBA00022741"/>
    </source>
</evidence>
<feature type="region of interest" description="Disordered" evidence="8">
    <location>
        <begin position="405"/>
        <end position="424"/>
    </location>
</feature>
<dbReference type="InterPro" id="IPR008271">
    <property type="entry name" value="Ser/Thr_kinase_AS"/>
</dbReference>
<evidence type="ECO:0000256" key="3">
    <source>
        <dbReference type="ARBA" id="ARBA00022527"/>
    </source>
</evidence>
<dbReference type="STRING" id="403673.A0A177WAV4"/>
<sequence length="1353" mass="146146">MQSELKAATSTIPAAPLTASQKKRLRQKKKRQQQKELRHEQKLLELQHSPDVNGSKLTDQSAREFHEPSFQSKCSTVSAVKPSVAHTVATHRGLNGEKLLNGTAKPSTAMTNTSDDQPISSLNTTESTIELTESISTILAKKSDSTDTLFNPACMQTPLSQATDVAVIDNGDCQSTKALNLLTESTTACTLNINEPATINIDCDNETVISRTSGPQPRPVLGNIIGVAMNSGFEPTPSVLMQPLDNSIGHCSLTAPLSKQPKNCMDQSFLASHTTAAIGSHLQDPSAPATLEPSIPTKTFNGIHEGMVLSIDPYCTHADHPTSMLSSLHADSSTTPILRSNADAPLPRLISSTAVARRMTADTASINTTNTSTSSDDNITAVRPMHSLSAFGLKSAHSSSTLFDNPIALGQSNPKQNGTGAPWSQLAQYNSTDLNDQHQLESEQLFHTLAESKQMAAQDSQDTLDLQDPASYPTPPVPSLHIPSQTSLEDMETVKDCTETRASVAYPLGTESTEPLHPSNIPLPASAGTITPIVVAAPMINSVSSTSTDALSKTAYRSPLLTGEGLLSAPSQCAYSLQHNKDTSSFYNIHSDGIGNGSDVGEASSLVGNVDESTTHQYMHPYQQGSTSTNSASMHLLMLSTPSSHTSNGAPASLSLPFASDFESARGASQSESHNESLFSSHSSSKRSAVLKRLRTGVSTLFGHTGATSPSSISPVSHNESFQHDTGPAASLVSTLPVNLIESSTTDQEPKHTNEATPAHGMFKKTLRNTASFAKISAFLFKKDSKENGANGRTFYKASTAVASSTPSLGSSANNNTASFSQGRSVKGISSKLIRRTQSQLFQRFGHKQQPGYDNIHQHHIHFGNLRQQPPAAPSKDKHESVQTAARTSPKRDTAIALHNACSSSPSIPLSSIRGPSNETSLSDVSLFKTATVISTSSTNGVVGSSSNSGVSSASNSPHNRSLSGHSSGSTKYKTSYSSNSIRLSAAEVSPHDFNKIRLIGKGDVGRVYLVQKKDDNSLYAMKVLSKKEMIKRQKIRRVLAEQEILATANHPFIVTLYHSFQSDDHLYFVTEYCSGGEFFRALQSRPGKCLSESDARFYAAEVICALEFLHLMGYIYRDLKPENILLHHTGHIMLADFDLSKPSRSTGTPNIVRSTSTPFGLSNAGNTVVDTKSCTGSFRTNSFVGTEEYIAPEVIRANGHTSNVDWWTLGILIYEMLYGTTPFKGPNRHITFSNVLHMDVLFPEHPLNHISFPCKSLIRKLLVKDELKRLGSRAGAADVKAHSFFKPVKWALLRNLTPPIVPSTRDPMDPKLFRTIRESKSFDLNKENLIDYVLSQSDANPFRNFESSYSHK</sequence>
<feature type="region of interest" description="Disordered" evidence="8">
    <location>
        <begin position="1"/>
        <end position="69"/>
    </location>
</feature>
<dbReference type="EC" id="2.7.11.1" evidence="2"/>
<dbReference type="FunFam" id="3.30.200.20:FF:001236">
    <property type="entry name" value="AGC/RSK protein kinase"/>
    <property type="match status" value="1"/>
</dbReference>
<feature type="region of interest" description="Disordered" evidence="8">
    <location>
        <begin position="938"/>
        <end position="974"/>
    </location>
</feature>
<dbReference type="InterPro" id="IPR000961">
    <property type="entry name" value="AGC-kinase_C"/>
</dbReference>
<dbReference type="CDD" id="cd05574">
    <property type="entry name" value="STKc_phototropin_like"/>
    <property type="match status" value="1"/>
</dbReference>
<dbReference type="Proteomes" id="UP000077115">
    <property type="component" value="Unassembled WGS sequence"/>
</dbReference>
<dbReference type="PROSITE" id="PS51285">
    <property type="entry name" value="AGC_KINASE_CTER"/>
    <property type="match status" value="1"/>
</dbReference>
<dbReference type="Gene3D" id="3.30.200.20">
    <property type="entry name" value="Phosphorylase Kinase, domain 1"/>
    <property type="match status" value="1"/>
</dbReference>
<protein>
    <recommendedName>
        <fullName evidence="2">non-specific serine/threonine protein kinase</fullName>
        <ecNumber evidence="2">2.7.11.1</ecNumber>
    </recommendedName>
</protein>
<feature type="compositionally biased region" description="Polar residues" evidence="8">
    <location>
        <begin position="706"/>
        <end position="720"/>
    </location>
</feature>
<keyword evidence="4" id="KW-0808">Transferase</keyword>
<feature type="compositionally biased region" description="Low complexity" evidence="8">
    <location>
        <begin position="669"/>
        <end position="686"/>
    </location>
</feature>
<evidence type="ECO:0000313" key="12">
    <source>
        <dbReference type="Proteomes" id="UP000077115"/>
    </source>
</evidence>
<feature type="domain" description="Protein kinase" evidence="9">
    <location>
        <begin position="994"/>
        <end position="1286"/>
    </location>
</feature>
<feature type="compositionally biased region" description="Basic residues" evidence="8">
    <location>
        <begin position="21"/>
        <end position="32"/>
    </location>
</feature>
<dbReference type="SMART" id="SM00220">
    <property type="entry name" value="S_TKc"/>
    <property type="match status" value="1"/>
</dbReference>
<evidence type="ECO:0000256" key="2">
    <source>
        <dbReference type="ARBA" id="ARBA00012513"/>
    </source>
</evidence>
<accession>A0A177WAV4</accession>
<reference evidence="11 12" key="1">
    <citation type="submission" date="2006-10" db="EMBL/GenBank/DDBJ databases">
        <title>The Genome Sequence of Batrachochytrium dendrobatidis JEL423.</title>
        <authorList>
            <consortium name="The Broad Institute Genome Sequencing Platform"/>
            <person name="Birren B."/>
            <person name="Lander E."/>
            <person name="Galagan J."/>
            <person name="Cuomo C."/>
            <person name="Devon K."/>
            <person name="Jaffe D."/>
            <person name="Butler J."/>
            <person name="Alvarez P."/>
            <person name="Gnerre S."/>
            <person name="Grabherr M."/>
            <person name="Kleber M."/>
            <person name="Mauceli E."/>
            <person name="Brockman W."/>
            <person name="Young S."/>
            <person name="LaButti K."/>
            <person name="Sykes S."/>
            <person name="DeCaprio D."/>
            <person name="Crawford M."/>
            <person name="Koehrsen M."/>
            <person name="Engels R."/>
            <person name="Montgomery P."/>
            <person name="Pearson M."/>
            <person name="Howarth C."/>
            <person name="Larson L."/>
            <person name="White J."/>
            <person name="O'Leary S."/>
            <person name="Kodira C."/>
            <person name="Zeng Q."/>
            <person name="Yandava C."/>
            <person name="Alvarado L."/>
            <person name="Longcore J."/>
            <person name="James T."/>
        </authorList>
    </citation>
    <scope>NUCLEOTIDE SEQUENCE [LARGE SCALE GENOMIC DNA]</scope>
    <source>
        <strain evidence="11 12">JEL423</strain>
    </source>
</reference>
<dbReference type="PROSITE" id="PS50011">
    <property type="entry name" value="PROTEIN_KINASE_DOM"/>
    <property type="match status" value="1"/>
</dbReference>
<evidence type="ECO:0000259" key="10">
    <source>
        <dbReference type="PROSITE" id="PS51285"/>
    </source>
</evidence>